<proteinExistence type="predicted"/>
<dbReference type="InterPro" id="IPR000683">
    <property type="entry name" value="Gfo/Idh/MocA-like_OxRdtase_N"/>
</dbReference>
<evidence type="ECO:0000256" key="1">
    <source>
        <dbReference type="ARBA" id="ARBA00023002"/>
    </source>
</evidence>
<dbReference type="PANTHER" id="PTHR43818">
    <property type="entry name" value="BCDNA.GH03377"/>
    <property type="match status" value="1"/>
</dbReference>
<dbReference type="KEGG" id="ace:Acel_1039"/>
<dbReference type="InParanoid" id="A0LTQ2"/>
<dbReference type="InterPro" id="IPR036291">
    <property type="entry name" value="NAD(P)-bd_dom_sf"/>
</dbReference>
<dbReference type="Gene3D" id="3.40.50.720">
    <property type="entry name" value="NAD(P)-binding Rossmann-like Domain"/>
    <property type="match status" value="1"/>
</dbReference>
<dbReference type="eggNOG" id="COG0673">
    <property type="taxonomic scope" value="Bacteria"/>
</dbReference>
<dbReference type="HOGENOM" id="CLU_769123_0_0_11"/>
<dbReference type="GO" id="GO:0016491">
    <property type="term" value="F:oxidoreductase activity"/>
    <property type="evidence" value="ECO:0007669"/>
    <property type="project" value="UniProtKB-KW"/>
</dbReference>
<gene>
    <name evidence="3" type="ordered locus">Acel_1039</name>
</gene>
<dbReference type="InterPro" id="IPR050463">
    <property type="entry name" value="Gfo/Idh/MocA_oxidrdct_glycsds"/>
</dbReference>
<dbReference type="AlphaFoldDB" id="A0LTQ2"/>
<sequence length="376" mass="41094">MTAVPWRRPPADGPACFAIIGAGWRAEFLLRIAAAAPEWFTVTGVVARTASRREYLATHWKVPVHATLEDALAARRPDFVVVAVSWDATPECTEAVVRQGIPVLTETPPAPDVPGLRALWQKVGESGLVQVAEQYTRMPGHAARLAAIRSGLIGEPTSADISSTHLYHAVSLLRHYLDVGFTLPVVRATAVTAPLADPLTKDGWRGDATPQPVTTTYAWLDFGGRFATYTFTDNQWWNPLRARRIVVRGSLGEWVDETVVRLVDPFTPVQSVLVRRRVGIDLNLEGVDLDHISLDGQVMYRNRFFGARLSEDDVAVADILADMAAWVRESGPPPYPLAEACQDHLIACAIDDAVKSQQPVLVSPAPWSHAPRPAAT</sequence>
<dbReference type="Proteomes" id="UP000008221">
    <property type="component" value="Chromosome"/>
</dbReference>
<dbReference type="RefSeq" id="WP_011719875.1">
    <property type="nucleotide sequence ID" value="NC_008578.1"/>
</dbReference>
<dbReference type="STRING" id="351607.Acel_1039"/>
<dbReference type="EMBL" id="CP000481">
    <property type="protein sequence ID" value="ABK52812.1"/>
    <property type="molecule type" value="Genomic_DNA"/>
</dbReference>
<accession>A0LTQ2</accession>
<dbReference type="GO" id="GO:0000166">
    <property type="term" value="F:nucleotide binding"/>
    <property type="evidence" value="ECO:0007669"/>
    <property type="project" value="InterPro"/>
</dbReference>
<organism evidence="3 4">
    <name type="scientific">Acidothermus cellulolyticus (strain ATCC 43068 / DSM 8971 / 11B)</name>
    <dbReference type="NCBI Taxonomy" id="351607"/>
    <lineage>
        <taxon>Bacteria</taxon>
        <taxon>Bacillati</taxon>
        <taxon>Actinomycetota</taxon>
        <taxon>Actinomycetes</taxon>
        <taxon>Acidothermales</taxon>
        <taxon>Acidothermaceae</taxon>
        <taxon>Acidothermus</taxon>
    </lineage>
</organism>
<reference evidence="3 4" key="1">
    <citation type="journal article" date="2009" name="Genome Res.">
        <title>Complete genome of the cellulolytic thermophile Acidothermus cellulolyticus 11B provides insights into its ecophysiological and evolutionary adaptations.</title>
        <authorList>
            <person name="Barabote R.D."/>
            <person name="Xie G."/>
            <person name="Leu D.H."/>
            <person name="Normand P."/>
            <person name="Necsulea A."/>
            <person name="Daubin V."/>
            <person name="Medigue C."/>
            <person name="Adney W.S."/>
            <person name="Xu X.C."/>
            <person name="Lapidus A."/>
            <person name="Parales R.E."/>
            <person name="Detter C."/>
            <person name="Pujic P."/>
            <person name="Bruce D."/>
            <person name="Lavire C."/>
            <person name="Challacombe J.F."/>
            <person name="Brettin T.S."/>
            <person name="Berry A.M."/>
        </authorList>
    </citation>
    <scope>NUCLEOTIDE SEQUENCE [LARGE SCALE GENOMIC DNA]</scope>
    <source>
        <strain evidence="4">ATCC 43068 / DSM 8971 / 11B</strain>
    </source>
</reference>
<dbReference type="OrthoDB" id="9772350at2"/>
<feature type="domain" description="Gfo/Idh/MocA-like oxidoreductase N-terminal" evidence="2">
    <location>
        <begin position="17"/>
        <end position="129"/>
    </location>
</feature>
<dbReference type="Pfam" id="PF01408">
    <property type="entry name" value="GFO_IDH_MocA"/>
    <property type="match status" value="1"/>
</dbReference>
<evidence type="ECO:0000313" key="3">
    <source>
        <dbReference type="EMBL" id="ABK52812.1"/>
    </source>
</evidence>
<dbReference type="Gene3D" id="3.30.360.10">
    <property type="entry name" value="Dihydrodipicolinate Reductase, domain 2"/>
    <property type="match status" value="1"/>
</dbReference>
<dbReference type="PANTHER" id="PTHR43818:SF11">
    <property type="entry name" value="BCDNA.GH03377"/>
    <property type="match status" value="1"/>
</dbReference>
<dbReference type="SUPFAM" id="SSF51735">
    <property type="entry name" value="NAD(P)-binding Rossmann-fold domains"/>
    <property type="match status" value="1"/>
</dbReference>
<name>A0LTQ2_ACIC1</name>
<keyword evidence="4" id="KW-1185">Reference proteome</keyword>
<protein>
    <submittedName>
        <fullName evidence="3">Oxidoreductase domain protein</fullName>
    </submittedName>
</protein>
<evidence type="ECO:0000313" key="4">
    <source>
        <dbReference type="Proteomes" id="UP000008221"/>
    </source>
</evidence>
<keyword evidence="1" id="KW-0560">Oxidoreductase</keyword>
<evidence type="ECO:0000259" key="2">
    <source>
        <dbReference type="Pfam" id="PF01408"/>
    </source>
</evidence>